<accession>A0A2G9U570</accession>
<dbReference type="GO" id="GO:0032039">
    <property type="term" value="C:integrator complex"/>
    <property type="evidence" value="ECO:0007669"/>
    <property type="project" value="InterPro"/>
</dbReference>
<dbReference type="Pfam" id="PF12432">
    <property type="entry name" value="INTS1_RP2B-bd"/>
    <property type="match status" value="1"/>
</dbReference>
<gene>
    <name evidence="2" type="ORF">TELCIR_13498</name>
</gene>
<protein>
    <recommendedName>
        <fullName evidence="1">Integrator complex subunit 1 RPB2-binding domain-containing protein</fullName>
    </recommendedName>
</protein>
<dbReference type="AlphaFoldDB" id="A0A2G9U570"/>
<keyword evidence="3" id="KW-1185">Reference proteome</keyword>
<reference evidence="2 3" key="1">
    <citation type="submission" date="2015-09" db="EMBL/GenBank/DDBJ databases">
        <title>Draft genome of the parasitic nematode Teladorsagia circumcincta isolate WARC Sus (inbred).</title>
        <authorList>
            <person name="Mitreva M."/>
        </authorList>
    </citation>
    <scope>NUCLEOTIDE SEQUENCE [LARGE SCALE GENOMIC DNA]</scope>
    <source>
        <strain evidence="2 3">S</strain>
    </source>
</reference>
<dbReference type="PANTHER" id="PTHR21224">
    <property type="entry name" value="INTEGRATOR COMPLEX SUBUNIT 1"/>
    <property type="match status" value="1"/>
</dbReference>
<dbReference type="Proteomes" id="UP000230423">
    <property type="component" value="Unassembled WGS sequence"/>
</dbReference>
<feature type="domain" description="Integrator complex subunit 1 RPB2-binding" evidence="1">
    <location>
        <begin position="4"/>
        <end position="140"/>
    </location>
</feature>
<sequence>MRADTTPALFLRAIAPLMALPEVRFNVVKRIDGWLQHVKLQRLALQLLILVGLNYGNATDSPQEKSVLARLLQMRMLKNKNVTSVFTVSLREMLVRKSDCNMRIAIRLLLENEFGHVMSRHPHNVSILISMFGFDRTRAAE</sequence>
<feature type="non-terminal residue" evidence="2">
    <location>
        <position position="141"/>
    </location>
</feature>
<dbReference type="GO" id="GO:0034474">
    <property type="term" value="P:U2 snRNA 3'-end processing"/>
    <property type="evidence" value="ECO:0007669"/>
    <property type="project" value="InterPro"/>
</dbReference>
<dbReference type="OrthoDB" id="19938at2759"/>
<evidence type="ECO:0000313" key="3">
    <source>
        <dbReference type="Proteomes" id="UP000230423"/>
    </source>
</evidence>
<proteinExistence type="predicted"/>
<evidence type="ECO:0000313" key="2">
    <source>
        <dbReference type="EMBL" id="PIO64852.1"/>
    </source>
</evidence>
<dbReference type="InterPro" id="IPR038902">
    <property type="entry name" value="INTS1"/>
</dbReference>
<dbReference type="PANTHER" id="PTHR21224:SF1">
    <property type="entry name" value="INTEGRATOR COMPLEX SUBUNIT 1"/>
    <property type="match status" value="1"/>
</dbReference>
<evidence type="ECO:0000259" key="1">
    <source>
        <dbReference type="Pfam" id="PF12432"/>
    </source>
</evidence>
<dbReference type="EMBL" id="KZ349514">
    <property type="protein sequence ID" value="PIO64852.1"/>
    <property type="molecule type" value="Genomic_DNA"/>
</dbReference>
<name>A0A2G9U570_TELCI</name>
<organism evidence="2 3">
    <name type="scientific">Teladorsagia circumcincta</name>
    <name type="common">Brown stomach worm</name>
    <name type="synonym">Ostertagia circumcincta</name>
    <dbReference type="NCBI Taxonomy" id="45464"/>
    <lineage>
        <taxon>Eukaryota</taxon>
        <taxon>Metazoa</taxon>
        <taxon>Ecdysozoa</taxon>
        <taxon>Nematoda</taxon>
        <taxon>Chromadorea</taxon>
        <taxon>Rhabditida</taxon>
        <taxon>Rhabditina</taxon>
        <taxon>Rhabditomorpha</taxon>
        <taxon>Strongyloidea</taxon>
        <taxon>Trichostrongylidae</taxon>
        <taxon>Teladorsagia</taxon>
    </lineage>
</organism>
<dbReference type="InterPro" id="IPR022145">
    <property type="entry name" value="INTS1_RPB2-bd"/>
</dbReference>